<protein>
    <submittedName>
        <fullName evidence="3">Uncharacterized protein</fullName>
    </submittedName>
</protein>
<feature type="region of interest" description="Disordered" evidence="1">
    <location>
        <begin position="135"/>
        <end position="186"/>
    </location>
</feature>
<organism evidence="3 4">
    <name type="scientific">Oncorhynchus mykiss</name>
    <name type="common">Rainbow trout</name>
    <name type="synonym">Salmo gairdneri</name>
    <dbReference type="NCBI Taxonomy" id="8022"/>
    <lineage>
        <taxon>Eukaryota</taxon>
        <taxon>Metazoa</taxon>
        <taxon>Chordata</taxon>
        <taxon>Craniata</taxon>
        <taxon>Vertebrata</taxon>
        <taxon>Euteleostomi</taxon>
        <taxon>Actinopterygii</taxon>
        <taxon>Neopterygii</taxon>
        <taxon>Teleostei</taxon>
        <taxon>Protacanthopterygii</taxon>
        <taxon>Salmoniformes</taxon>
        <taxon>Salmonidae</taxon>
        <taxon>Salmoninae</taxon>
        <taxon>Oncorhynchus</taxon>
    </lineage>
</organism>
<keyword evidence="2" id="KW-0732">Signal</keyword>
<dbReference type="AlphaFoldDB" id="A0A060Y7F1"/>
<name>A0A060Y7F1_ONCMY</name>
<evidence type="ECO:0000256" key="1">
    <source>
        <dbReference type="SAM" id="MobiDB-lite"/>
    </source>
</evidence>
<accession>A0A060Y7F1</accession>
<dbReference type="Proteomes" id="UP000193380">
    <property type="component" value="Unassembled WGS sequence"/>
</dbReference>
<feature type="compositionally biased region" description="Basic residues" evidence="1">
    <location>
        <begin position="63"/>
        <end position="72"/>
    </location>
</feature>
<dbReference type="PaxDb" id="8022-A0A060Y7F1"/>
<evidence type="ECO:0000313" key="3">
    <source>
        <dbReference type="EMBL" id="CDQ85299.1"/>
    </source>
</evidence>
<feature type="chain" id="PRO_5012700707" evidence="2">
    <location>
        <begin position="16"/>
        <end position="214"/>
    </location>
</feature>
<gene>
    <name evidence="3" type="ORF">GSONMT00058305001</name>
</gene>
<feature type="signal peptide" evidence="2">
    <location>
        <begin position="1"/>
        <end position="15"/>
    </location>
</feature>
<feature type="compositionally biased region" description="Basic and acidic residues" evidence="1">
    <location>
        <begin position="74"/>
        <end position="92"/>
    </location>
</feature>
<dbReference type="STRING" id="8022.A0A060Y7F1"/>
<dbReference type="EMBL" id="FR906732">
    <property type="protein sequence ID" value="CDQ85299.1"/>
    <property type="molecule type" value="Genomic_DNA"/>
</dbReference>
<feature type="region of interest" description="Disordered" evidence="1">
    <location>
        <begin position="44"/>
        <end position="113"/>
    </location>
</feature>
<proteinExistence type="predicted"/>
<reference evidence="3" key="1">
    <citation type="journal article" date="2014" name="Nat. Commun.">
        <title>The rainbow trout genome provides novel insights into evolution after whole-genome duplication in vertebrates.</title>
        <authorList>
            <person name="Berthelot C."/>
            <person name="Brunet F."/>
            <person name="Chalopin D."/>
            <person name="Juanchich A."/>
            <person name="Bernard M."/>
            <person name="Noel B."/>
            <person name="Bento P."/>
            <person name="Da Silva C."/>
            <person name="Labadie K."/>
            <person name="Alberti A."/>
            <person name="Aury J.M."/>
            <person name="Louis A."/>
            <person name="Dehais P."/>
            <person name="Bardou P."/>
            <person name="Montfort J."/>
            <person name="Klopp C."/>
            <person name="Cabau C."/>
            <person name="Gaspin C."/>
            <person name="Thorgaard G.H."/>
            <person name="Boussaha M."/>
            <person name="Quillet E."/>
            <person name="Guyomard R."/>
            <person name="Galiana D."/>
            <person name="Bobe J."/>
            <person name="Volff J.N."/>
            <person name="Genet C."/>
            <person name="Wincker P."/>
            <person name="Jaillon O."/>
            <person name="Roest Crollius H."/>
            <person name="Guiguen Y."/>
        </authorList>
    </citation>
    <scope>NUCLEOTIDE SEQUENCE [LARGE SCALE GENOMIC DNA]</scope>
</reference>
<evidence type="ECO:0000256" key="2">
    <source>
        <dbReference type="SAM" id="SignalP"/>
    </source>
</evidence>
<evidence type="ECO:0000313" key="4">
    <source>
        <dbReference type="Proteomes" id="UP000193380"/>
    </source>
</evidence>
<sequence length="214" mass="24456">MLLLILAANCFSVTSEEVSYCFPPRLTPLLFSLKKKGWHRRAKQRATRELSSQDEVNNENRRNTRTRMHSKLAVHQEETSPARGSKDPDSIKPQDSQSSLRSRKEGTMQKIGDFLQRSPTFFGSKAKKIMGLVSGKSPETEEGGSSMNFRPKKSKRKLYRPEISSPMDFPSHRPEISSPMDFPSHPVRTHRQLPIRMIRLGRHGHNIIAQCLSF</sequence>
<reference evidence="3" key="2">
    <citation type="submission" date="2014-03" db="EMBL/GenBank/DDBJ databases">
        <authorList>
            <person name="Genoscope - CEA"/>
        </authorList>
    </citation>
    <scope>NUCLEOTIDE SEQUENCE</scope>
</reference>